<reference evidence="1 2" key="1">
    <citation type="submission" date="2018-11" db="EMBL/GenBank/DDBJ databases">
        <title>Draft genome sequence of Gordonia sp. RS15-1S isolated from rice stems.</title>
        <authorList>
            <person name="Muangham S."/>
        </authorList>
    </citation>
    <scope>NUCLEOTIDE SEQUENCE [LARGE SCALE GENOMIC DNA]</scope>
    <source>
        <strain evidence="1 2">RS15-1S</strain>
    </source>
</reference>
<sequence length="122" mass="13182">MIAAEVIGADPVLTVSGPDDEPGLAQTITDDLLWHRNNPADRYIRREGARHFLHDPGIYPSTVLRTRVIDPGRTPTDEAAARLSLTEKLVGVLVGTRCGSHTVSHLTPVSIPTPARGAVPYR</sequence>
<dbReference type="Proteomes" id="UP000267536">
    <property type="component" value="Unassembled WGS sequence"/>
</dbReference>
<evidence type="ECO:0000313" key="2">
    <source>
        <dbReference type="Proteomes" id="UP000267536"/>
    </source>
</evidence>
<protein>
    <submittedName>
        <fullName evidence="1">Uncharacterized protein</fullName>
    </submittedName>
</protein>
<dbReference type="AlphaFoldDB" id="A0A3N4GY00"/>
<evidence type="ECO:0000313" key="1">
    <source>
        <dbReference type="EMBL" id="RPA57854.1"/>
    </source>
</evidence>
<proteinExistence type="predicted"/>
<comment type="caution">
    <text evidence="1">The sequence shown here is derived from an EMBL/GenBank/DDBJ whole genome shotgun (WGS) entry which is preliminary data.</text>
</comment>
<organism evidence="1 2">
    <name type="scientific">Gordonia oryzae</name>
    <dbReference type="NCBI Taxonomy" id="2487349"/>
    <lineage>
        <taxon>Bacteria</taxon>
        <taxon>Bacillati</taxon>
        <taxon>Actinomycetota</taxon>
        <taxon>Actinomycetes</taxon>
        <taxon>Mycobacteriales</taxon>
        <taxon>Gordoniaceae</taxon>
        <taxon>Gordonia</taxon>
    </lineage>
</organism>
<dbReference type="EMBL" id="RKMH01000014">
    <property type="protein sequence ID" value="RPA57854.1"/>
    <property type="molecule type" value="Genomic_DNA"/>
</dbReference>
<gene>
    <name evidence="1" type="ORF">EF294_17415</name>
</gene>
<keyword evidence="2" id="KW-1185">Reference proteome</keyword>
<name>A0A3N4GY00_9ACTN</name>
<accession>A0A3N4GY00</accession>